<dbReference type="Pfam" id="PF23265">
    <property type="entry name" value="Ig-like_KY"/>
    <property type="match status" value="1"/>
</dbReference>
<dbReference type="Gene3D" id="3.10.620.30">
    <property type="match status" value="1"/>
</dbReference>
<gene>
    <name evidence="4" type="ORF">SNE40_012617</name>
</gene>
<feature type="domain" description="Transglutaminase-like" evidence="2">
    <location>
        <begin position="66"/>
        <end position="174"/>
    </location>
</feature>
<dbReference type="Proteomes" id="UP001347796">
    <property type="component" value="Unassembled WGS sequence"/>
</dbReference>
<dbReference type="EMBL" id="JAZGQO010000008">
    <property type="protein sequence ID" value="KAK6180469.1"/>
    <property type="molecule type" value="Genomic_DNA"/>
</dbReference>
<dbReference type="InterPro" id="IPR056564">
    <property type="entry name" value="Ig-like_KY"/>
</dbReference>
<dbReference type="AlphaFoldDB" id="A0AAN8JST2"/>
<comment type="caution">
    <text evidence="4">The sequence shown here is derived from an EMBL/GenBank/DDBJ whole genome shotgun (WGS) entry which is preliminary data.</text>
</comment>
<dbReference type="InterPro" id="IPR002931">
    <property type="entry name" value="Transglutaminase-like"/>
</dbReference>
<dbReference type="SUPFAM" id="SSF54001">
    <property type="entry name" value="Cysteine proteinases"/>
    <property type="match status" value="1"/>
</dbReference>
<keyword evidence="5" id="KW-1185">Reference proteome</keyword>
<organism evidence="4 5">
    <name type="scientific">Patella caerulea</name>
    <name type="common">Rayed Mediterranean limpet</name>
    <dbReference type="NCBI Taxonomy" id="87958"/>
    <lineage>
        <taxon>Eukaryota</taxon>
        <taxon>Metazoa</taxon>
        <taxon>Spiralia</taxon>
        <taxon>Lophotrochozoa</taxon>
        <taxon>Mollusca</taxon>
        <taxon>Gastropoda</taxon>
        <taxon>Patellogastropoda</taxon>
        <taxon>Patelloidea</taxon>
        <taxon>Patellidae</taxon>
        <taxon>Patella</taxon>
    </lineage>
</organism>
<evidence type="ECO:0000256" key="1">
    <source>
        <dbReference type="SAM" id="MobiDB-lite"/>
    </source>
</evidence>
<evidence type="ECO:0000259" key="3">
    <source>
        <dbReference type="Pfam" id="PF23265"/>
    </source>
</evidence>
<feature type="domain" description="KY-like immunoglobulin-like" evidence="3">
    <location>
        <begin position="249"/>
        <end position="365"/>
    </location>
</feature>
<dbReference type="InterPro" id="IPR053041">
    <property type="entry name" value="Transglut-like_Superfamily_Mod"/>
</dbReference>
<dbReference type="Pfam" id="PF01841">
    <property type="entry name" value="Transglut_core"/>
    <property type="match status" value="1"/>
</dbReference>
<evidence type="ECO:0008006" key="6">
    <source>
        <dbReference type="Google" id="ProtNLM"/>
    </source>
</evidence>
<feature type="region of interest" description="Disordered" evidence="1">
    <location>
        <begin position="1"/>
        <end position="38"/>
    </location>
</feature>
<feature type="compositionally biased region" description="Polar residues" evidence="1">
    <location>
        <begin position="1"/>
        <end position="11"/>
    </location>
</feature>
<dbReference type="Gene3D" id="1.20.920.60">
    <property type="match status" value="1"/>
</dbReference>
<reference evidence="4 5" key="1">
    <citation type="submission" date="2024-01" db="EMBL/GenBank/DDBJ databases">
        <title>The genome of the rayed Mediterranean limpet Patella caerulea (Linnaeus, 1758).</title>
        <authorList>
            <person name="Anh-Thu Weber A."/>
            <person name="Halstead-Nussloch G."/>
        </authorList>
    </citation>
    <scope>NUCLEOTIDE SEQUENCE [LARGE SCALE GENOMIC DNA]</scope>
    <source>
        <strain evidence="4">AATW-2023a</strain>
        <tissue evidence="4">Whole specimen</tissue>
    </source>
</reference>
<dbReference type="InterPro" id="IPR038765">
    <property type="entry name" value="Papain-like_cys_pep_sf"/>
</dbReference>
<sequence>MGCGSSKSSDQPLLEEFPVADSEKGYPPPKPPANRKEECFDSRDYTNVDSNAKKALATPKSTYDSLLGEITRGCTTDLQKLRAVYMWLAAQKIESENYPKITDNATPRGYMKNIKHKNGSYTAFFTLLCRAARLPCVIVKGKGKSLNYEVGDKDFTNLNSQWTAVYVDKSWRLVHPLWSFRAVTGFSMGNWTMIEKEGQAVNKKESKSSGSDVVQLNEFYFLTNPDEFIYKCRPDKEPWQLLSQPWSMDKYINVPYCHPNFFQYGLKHDKDLKCILKSQKGKCWIDIMHSENVDPTLKYELFYNEKESRRQAPTDKRLDRFVAYNNEVDSKGVVIRFPVEGVFKIVFRGFCEFKLECDKIGETIDEFPNNPEFGYGQGITAKKGGINSASPTNGFIYLARAQRKTFSINVDDPTNVTTTLKSGDNKIDFSDHVTQNISGNRVNIDVTMPENPDVTDCVLQISVARKPVLNYLLSTDKIVNENRNKGDPVRDALTRATRGTDIDNLQRAIDRFESKGLEDKGDLTRAKDRLQELIEDQNASRTDEALDRRIRDRLKQATGENDIDELEEAINEFTANRLEDRGDLTDAKQRLLDLYTSALETAIDERILDRLEYTVERAKNSRVCGSLKHSQVMLDAEETLKQLRRLKKYLVKVLAMKQSTVSEISSYKRPKQCVHDVMKATYLLLGERDKDLNRWEHIQSLTRRLGKDSLMRRIKQFDVINLRLPVANRSDRLLGLYDETLVCKNSAGAGTFYNWSRHMVEEVEEDNSRRRQRHV</sequence>
<dbReference type="PANTHER" id="PTHR47020">
    <property type="entry name" value="HILLARIN"/>
    <property type="match status" value="1"/>
</dbReference>
<evidence type="ECO:0000259" key="2">
    <source>
        <dbReference type="Pfam" id="PF01841"/>
    </source>
</evidence>
<protein>
    <recommendedName>
        <fullName evidence="6">Kyphoscoliosis peptidase</fullName>
    </recommendedName>
</protein>
<evidence type="ECO:0000313" key="4">
    <source>
        <dbReference type="EMBL" id="KAK6180469.1"/>
    </source>
</evidence>
<dbReference type="PANTHER" id="PTHR47020:SF1">
    <property type="entry name" value="HILLARIN"/>
    <property type="match status" value="1"/>
</dbReference>
<proteinExistence type="predicted"/>
<evidence type="ECO:0000313" key="5">
    <source>
        <dbReference type="Proteomes" id="UP001347796"/>
    </source>
</evidence>
<accession>A0AAN8JST2</accession>
<name>A0AAN8JST2_PATCE</name>